<feature type="transmembrane region" description="Helical" evidence="7">
    <location>
        <begin position="298"/>
        <end position="322"/>
    </location>
</feature>
<evidence type="ECO:0000313" key="11">
    <source>
        <dbReference type="Proteomes" id="UP000019116"/>
    </source>
</evidence>
<dbReference type="PROSITE" id="PS50011">
    <property type="entry name" value="PROTEIN_KINASE_DOM"/>
    <property type="match status" value="1"/>
</dbReference>
<feature type="binding site" evidence="5">
    <location>
        <position position="407"/>
    </location>
    <ligand>
        <name>ATP</name>
        <dbReference type="ChEBI" id="CHEBI:30616"/>
    </ligand>
</feature>
<comment type="similarity">
    <text evidence="1">Belongs to the leguminous lectin family.</text>
</comment>
<evidence type="ECO:0000256" key="5">
    <source>
        <dbReference type="PROSITE-ProRule" id="PRU10141"/>
    </source>
</evidence>
<evidence type="ECO:0000313" key="10">
    <source>
        <dbReference type="EnsemblPlants" id="TraesCS7B02G415400.1.cds1"/>
    </source>
</evidence>
<feature type="signal peptide" evidence="8">
    <location>
        <begin position="1"/>
        <end position="27"/>
    </location>
</feature>
<reference evidence="10" key="1">
    <citation type="submission" date="2018-08" db="EMBL/GenBank/DDBJ databases">
        <authorList>
            <person name="Rossello M."/>
        </authorList>
    </citation>
    <scope>NUCLEOTIDE SEQUENCE [LARGE SCALE GENOMIC DNA]</scope>
    <source>
        <strain evidence="10">cv. Chinese Spring</strain>
    </source>
</reference>
<evidence type="ECO:0000256" key="4">
    <source>
        <dbReference type="ARBA" id="ARBA00022734"/>
    </source>
</evidence>
<dbReference type="InterPro" id="IPR000719">
    <property type="entry name" value="Prot_kinase_dom"/>
</dbReference>
<dbReference type="EnsemblPlants" id="TraesCS7B02G415400.1">
    <property type="protein sequence ID" value="TraesCS7B02G415400.1.cds1"/>
    <property type="gene ID" value="TraesCS7B02G415400"/>
</dbReference>
<dbReference type="AlphaFoldDB" id="A0A3B6SK00"/>
<dbReference type="SUPFAM" id="SSF56112">
    <property type="entry name" value="Protein kinase-like (PK-like)"/>
    <property type="match status" value="1"/>
</dbReference>
<dbReference type="OrthoDB" id="694346at2759"/>
<dbReference type="OMA" id="LEHIEYH"/>
<dbReference type="Gene3D" id="2.60.120.200">
    <property type="match status" value="1"/>
</dbReference>
<evidence type="ECO:0000256" key="7">
    <source>
        <dbReference type="SAM" id="Phobius"/>
    </source>
</evidence>
<dbReference type="Gramene" id="TraesCLE_scaffold_068005_01G000200.1">
    <property type="protein sequence ID" value="TraesCLE_scaffold_068005_01G000200.1"/>
    <property type="gene ID" value="TraesCLE_scaffold_068005_01G000200"/>
</dbReference>
<dbReference type="InterPro" id="IPR001220">
    <property type="entry name" value="Legume_lectin_dom"/>
</dbReference>
<dbReference type="Gene3D" id="3.30.200.20">
    <property type="entry name" value="Phosphorylase Kinase, domain 1"/>
    <property type="match status" value="1"/>
</dbReference>
<dbReference type="InterPro" id="IPR017441">
    <property type="entry name" value="Protein_kinase_ATP_BS"/>
</dbReference>
<dbReference type="Gramene" id="TraesROB_scaffold_037228_01G000200.1">
    <property type="protein sequence ID" value="TraesROB_scaffold_037228_01G000200.1"/>
    <property type="gene ID" value="TraesROB_scaffold_037228_01G000200"/>
</dbReference>
<keyword evidence="8" id="KW-0732">Signal</keyword>
<keyword evidence="5" id="KW-0067">ATP-binding</keyword>
<dbReference type="GO" id="GO:0004672">
    <property type="term" value="F:protein kinase activity"/>
    <property type="evidence" value="ECO:0007669"/>
    <property type="project" value="InterPro"/>
</dbReference>
<dbReference type="GO" id="GO:0005524">
    <property type="term" value="F:ATP binding"/>
    <property type="evidence" value="ECO:0007669"/>
    <property type="project" value="UniProtKB-UniRule"/>
</dbReference>
<dbReference type="CDD" id="cd06899">
    <property type="entry name" value="lectin_legume_LecRK_Arcelin_ConA"/>
    <property type="match status" value="1"/>
</dbReference>
<dbReference type="PANTHER" id="PTHR32401:SF56">
    <property type="entry name" value="OS09G0336400 PROTEIN"/>
    <property type="match status" value="1"/>
</dbReference>
<feature type="domain" description="Protein kinase" evidence="9">
    <location>
        <begin position="368"/>
        <end position="446"/>
    </location>
</feature>
<keyword evidence="5" id="KW-0547">Nucleotide-binding</keyword>
<comment type="similarity">
    <text evidence="2">In the N-terminal section; belongs to the leguminous lectin family.</text>
</comment>
<organism evidence="10">
    <name type="scientific">Triticum aestivum</name>
    <name type="common">Wheat</name>
    <dbReference type="NCBI Taxonomy" id="4565"/>
    <lineage>
        <taxon>Eukaryota</taxon>
        <taxon>Viridiplantae</taxon>
        <taxon>Streptophyta</taxon>
        <taxon>Embryophyta</taxon>
        <taxon>Tracheophyta</taxon>
        <taxon>Spermatophyta</taxon>
        <taxon>Magnoliopsida</taxon>
        <taxon>Liliopsida</taxon>
        <taxon>Poales</taxon>
        <taxon>Poaceae</taxon>
        <taxon>BOP clade</taxon>
        <taxon>Pooideae</taxon>
        <taxon>Triticodae</taxon>
        <taxon>Triticeae</taxon>
        <taxon>Triticinae</taxon>
        <taxon>Triticum</taxon>
    </lineage>
</organism>
<keyword evidence="11" id="KW-1185">Reference proteome</keyword>
<dbReference type="STRING" id="4565.A0A3B6SK00"/>
<keyword evidence="7" id="KW-1133">Transmembrane helix</keyword>
<dbReference type="SUPFAM" id="SSF49899">
    <property type="entry name" value="Concanavalin A-like lectins/glucanases"/>
    <property type="match status" value="1"/>
</dbReference>
<dbReference type="InterPro" id="IPR011009">
    <property type="entry name" value="Kinase-like_dom_sf"/>
</dbReference>
<keyword evidence="4" id="KW-0430">Lectin</keyword>
<dbReference type="Proteomes" id="UP000019116">
    <property type="component" value="Chromosome 7B"/>
</dbReference>
<feature type="region of interest" description="Disordered" evidence="6">
    <location>
        <begin position="408"/>
        <end position="446"/>
    </location>
</feature>
<keyword evidence="7" id="KW-0812">Transmembrane</keyword>
<dbReference type="GO" id="GO:0030246">
    <property type="term" value="F:carbohydrate binding"/>
    <property type="evidence" value="ECO:0007669"/>
    <property type="project" value="UniProtKB-KW"/>
</dbReference>
<dbReference type="SMR" id="A0A3B6SK00"/>
<sequence>MASRRRPSPTTLVFLVLLYLYYAPSCAFSLSFNLNFSDPSAGSSIAVAGDAFISPSTLELTKNTRSTGIQNSVGRASYAHKVPLWSNSTSEMASFTTTFAFQITPDKDSLPLTGDGMAFFLGHFPSVIPRDSYGGSLGLLLTNTNGTGDGRIVAVEFDTFFNTRYGDINGNHVGIDINSVNSTASTRTTRPGKNLTSLHVMEATIKYQNDSKMLALDLLIDDVLYQLIATVDLRRYLPEEVAVGFSAATGDIAELHQILSWSFSSTLQLESKKEAAPPAQPLPIPSFPSTSSKNHKTLVPILVSVLVPLLFLVVCVAVVLGWRRHKKRRANEDSEEECDDRADLERGVAAGGPRRYVYHELVAATNNFAEEEKLGRGGFGSVYRGHLILTLAGAVGGDQDRREVAVKVLSAESSSQGEEGVRGRGEDHQQTQASQPCPIVGLVRQP</sequence>
<name>A0A3B6SK00_WHEAT</name>
<dbReference type="Gramene" id="TraesRN7B0101126500.1">
    <property type="protein sequence ID" value="TraesRN7B0101126500.1"/>
    <property type="gene ID" value="TraesRN7B0101126500"/>
</dbReference>
<keyword evidence="7" id="KW-0472">Membrane</keyword>
<dbReference type="PROSITE" id="PS00307">
    <property type="entry name" value="LECTIN_LEGUME_BETA"/>
    <property type="match status" value="1"/>
</dbReference>
<dbReference type="Gramene" id="TraesCS7B02G415400.1">
    <property type="protein sequence ID" value="TraesCS7B02G415400.1.cds1"/>
    <property type="gene ID" value="TraesCS7B02G415400"/>
</dbReference>
<accession>A0A3B6SK00</accession>
<dbReference type="Pfam" id="PF00139">
    <property type="entry name" value="Lectin_legB"/>
    <property type="match status" value="1"/>
</dbReference>
<evidence type="ECO:0000259" key="9">
    <source>
        <dbReference type="PROSITE" id="PS50011"/>
    </source>
</evidence>
<evidence type="ECO:0000256" key="6">
    <source>
        <dbReference type="SAM" id="MobiDB-lite"/>
    </source>
</evidence>
<evidence type="ECO:0000256" key="1">
    <source>
        <dbReference type="ARBA" id="ARBA00007606"/>
    </source>
</evidence>
<dbReference type="InterPro" id="IPR013320">
    <property type="entry name" value="ConA-like_dom_sf"/>
</dbReference>
<dbReference type="PROSITE" id="PS00107">
    <property type="entry name" value="PROTEIN_KINASE_ATP"/>
    <property type="match status" value="1"/>
</dbReference>
<dbReference type="PANTHER" id="PTHR32401">
    <property type="entry name" value="CONCANAVALIN A-LIKE LECTIN FAMILY PROTEIN"/>
    <property type="match status" value="1"/>
</dbReference>
<evidence type="ECO:0000256" key="8">
    <source>
        <dbReference type="SAM" id="SignalP"/>
    </source>
</evidence>
<protein>
    <recommendedName>
        <fullName evidence="9">Protein kinase domain-containing protein</fullName>
    </recommendedName>
</protein>
<dbReference type="InterPro" id="IPR050258">
    <property type="entry name" value="Leguminous_Lectin"/>
</dbReference>
<evidence type="ECO:0000256" key="3">
    <source>
        <dbReference type="ARBA" id="ARBA00010217"/>
    </source>
</evidence>
<feature type="compositionally biased region" description="Basic and acidic residues" evidence="6">
    <location>
        <begin position="419"/>
        <end position="429"/>
    </location>
</feature>
<feature type="chain" id="PRO_5043180666" description="Protein kinase domain-containing protein" evidence="8">
    <location>
        <begin position="28"/>
        <end position="446"/>
    </location>
</feature>
<reference evidence="10" key="2">
    <citation type="submission" date="2018-10" db="UniProtKB">
        <authorList>
            <consortium name="EnsemblPlants"/>
        </authorList>
    </citation>
    <scope>IDENTIFICATION</scope>
</reference>
<dbReference type="InterPro" id="IPR019825">
    <property type="entry name" value="Lectin_legB_Mn/Ca_BS"/>
</dbReference>
<dbReference type="Gramene" id="TraesCS7B03G1117500.1">
    <property type="protein sequence ID" value="TraesCS7B03G1117500.1.CDS1"/>
    <property type="gene ID" value="TraesCS7B03G1117500"/>
</dbReference>
<evidence type="ECO:0000256" key="2">
    <source>
        <dbReference type="ARBA" id="ARBA00008536"/>
    </source>
</evidence>
<comment type="similarity">
    <text evidence="3">In the C-terminal section; belongs to the protein kinase superfamily. Ser/Thr protein kinase family.</text>
</comment>
<proteinExistence type="inferred from homology"/>